<evidence type="ECO:0000256" key="3">
    <source>
        <dbReference type="ARBA" id="ARBA00022801"/>
    </source>
</evidence>
<dbReference type="PANTHER" id="PTHR43176">
    <property type="entry name" value="3-HYDROXYISOBUTYRYL-COA HYDROLASE-RELATED"/>
    <property type="match status" value="1"/>
</dbReference>
<dbReference type="Pfam" id="PF16113">
    <property type="entry name" value="ECH_2"/>
    <property type="match status" value="1"/>
</dbReference>
<evidence type="ECO:0000256" key="1">
    <source>
        <dbReference type="ARBA" id="ARBA00001709"/>
    </source>
</evidence>
<comment type="catalytic activity">
    <reaction evidence="1">
        <text>3-hydroxy-2-methylpropanoyl-CoA + H2O = 3-hydroxy-2-methylpropanoate + CoA + H(+)</text>
        <dbReference type="Rhea" id="RHEA:20888"/>
        <dbReference type="ChEBI" id="CHEBI:11805"/>
        <dbReference type="ChEBI" id="CHEBI:15377"/>
        <dbReference type="ChEBI" id="CHEBI:15378"/>
        <dbReference type="ChEBI" id="CHEBI:57287"/>
        <dbReference type="ChEBI" id="CHEBI:57340"/>
        <dbReference type="EC" id="3.1.2.4"/>
    </reaction>
</comment>
<dbReference type="InterPro" id="IPR032259">
    <property type="entry name" value="HIBYL-CoA-H"/>
</dbReference>
<name>A0A366D209_9GAMM</name>
<evidence type="ECO:0000256" key="2">
    <source>
        <dbReference type="ARBA" id="ARBA00011915"/>
    </source>
</evidence>
<dbReference type="NCBIfam" id="NF004127">
    <property type="entry name" value="PRK05617.1"/>
    <property type="match status" value="1"/>
</dbReference>
<keyword evidence="6" id="KW-1185">Reference proteome</keyword>
<protein>
    <recommendedName>
        <fullName evidence="2">3-hydroxyisobutyryl-CoA hydrolase</fullName>
        <ecNumber evidence="2">3.1.2.4</ecNumber>
    </recommendedName>
</protein>
<dbReference type="Gene3D" id="3.90.226.10">
    <property type="entry name" value="2-enoyl-CoA Hydratase, Chain A, domain 1"/>
    <property type="match status" value="1"/>
</dbReference>
<feature type="domain" description="Enoyl-CoA hydratase/isomerase" evidence="4">
    <location>
        <begin position="29"/>
        <end position="369"/>
    </location>
</feature>
<dbReference type="GO" id="GO:0006574">
    <property type="term" value="P:L-valine catabolic process"/>
    <property type="evidence" value="ECO:0007669"/>
    <property type="project" value="TreeGrafter"/>
</dbReference>
<dbReference type="RefSeq" id="WP_113874071.1">
    <property type="nucleotide sequence ID" value="NZ_QNRF01000003.1"/>
</dbReference>
<dbReference type="InterPro" id="IPR045004">
    <property type="entry name" value="ECH_dom"/>
</dbReference>
<proteinExistence type="predicted"/>
<dbReference type="GO" id="GO:0003860">
    <property type="term" value="F:3-hydroxyisobutyryl-CoA hydrolase activity"/>
    <property type="evidence" value="ECO:0007669"/>
    <property type="project" value="UniProtKB-EC"/>
</dbReference>
<sequence>MHEIQLTNKSADAPVRVFEKALKDSHKLGIIRLNKPASLNALSLQMVELMSQQLQVWKDDEAIVAVWLEGEGERAFCAGGNVVEVYESVVAAERPDPAVVEDYFKKEYALDFCLHTYPKPVICWGQGIVMGGGMGLFMAADVRVVTETSRLAMPEITIGLFPDVGASYFLNQIDVTWARFIALTGCHLSCSDAMALGMANVLVSQESKKALLESLDKVHWDGRDKERSLVSLKQLISPLSQRLSSLNHVDNHVKEHTSEIAPLMVGSIEEIDQKIRQWKPETAWLKKAKQSFLSGSALSAHIILRQLEVHRQSSLHQVFDSELNLITALCHKGDFAEGVRALLVDKDKSPTWRFSSVTSVNLEDVEQFLPFN</sequence>
<dbReference type="InterPro" id="IPR029045">
    <property type="entry name" value="ClpP/crotonase-like_dom_sf"/>
</dbReference>
<reference evidence="5 6" key="1">
    <citation type="submission" date="2018-06" db="EMBL/GenBank/DDBJ databases">
        <title>Genomic Encyclopedia of Type Strains, Phase III (KMG-III): the genomes of soil and plant-associated and newly described type strains.</title>
        <authorList>
            <person name="Whitman W."/>
        </authorList>
    </citation>
    <scope>NUCLEOTIDE SEQUENCE [LARGE SCALE GENOMIC DNA]</scope>
    <source>
        <strain evidence="5 6">CECT 7732</strain>
    </source>
</reference>
<dbReference type="GO" id="GO:0005829">
    <property type="term" value="C:cytosol"/>
    <property type="evidence" value="ECO:0007669"/>
    <property type="project" value="TreeGrafter"/>
</dbReference>
<dbReference type="EC" id="3.1.2.4" evidence="2"/>
<evidence type="ECO:0000313" key="6">
    <source>
        <dbReference type="Proteomes" id="UP000252086"/>
    </source>
</evidence>
<accession>A0A366D209</accession>
<dbReference type="OrthoDB" id="9790967at2"/>
<evidence type="ECO:0000313" key="5">
    <source>
        <dbReference type="EMBL" id="RBO84110.1"/>
    </source>
</evidence>
<comment type="caution">
    <text evidence="5">The sequence shown here is derived from an EMBL/GenBank/DDBJ whole genome shotgun (WGS) entry which is preliminary data.</text>
</comment>
<keyword evidence="3" id="KW-0378">Hydrolase</keyword>
<dbReference type="EMBL" id="QNRF01000003">
    <property type="protein sequence ID" value="RBO84110.1"/>
    <property type="molecule type" value="Genomic_DNA"/>
</dbReference>
<dbReference type="PANTHER" id="PTHR43176:SF3">
    <property type="entry name" value="3-HYDROXYISOBUTYRYL-COA HYDROLASE, MITOCHONDRIAL"/>
    <property type="match status" value="1"/>
</dbReference>
<dbReference type="Proteomes" id="UP000252086">
    <property type="component" value="Unassembled WGS sequence"/>
</dbReference>
<keyword evidence="5" id="KW-0413">Isomerase</keyword>
<gene>
    <name evidence="5" type="ORF">DFP76_103384</name>
</gene>
<dbReference type="AlphaFoldDB" id="A0A366D209"/>
<dbReference type="GO" id="GO:0016853">
    <property type="term" value="F:isomerase activity"/>
    <property type="evidence" value="ECO:0007669"/>
    <property type="project" value="UniProtKB-KW"/>
</dbReference>
<dbReference type="CDD" id="cd06558">
    <property type="entry name" value="crotonase-like"/>
    <property type="match status" value="1"/>
</dbReference>
<organism evidence="5 6">
    <name type="scientific">Marinomonas aquiplantarum</name>
    <dbReference type="NCBI Taxonomy" id="491951"/>
    <lineage>
        <taxon>Bacteria</taxon>
        <taxon>Pseudomonadati</taxon>
        <taxon>Pseudomonadota</taxon>
        <taxon>Gammaproteobacteria</taxon>
        <taxon>Oceanospirillales</taxon>
        <taxon>Oceanospirillaceae</taxon>
        <taxon>Marinomonas</taxon>
    </lineage>
</organism>
<dbReference type="SUPFAM" id="SSF52096">
    <property type="entry name" value="ClpP/crotonase"/>
    <property type="match status" value="1"/>
</dbReference>
<evidence type="ECO:0000259" key="4">
    <source>
        <dbReference type="Pfam" id="PF16113"/>
    </source>
</evidence>